<dbReference type="EMBL" id="DYDO01000002">
    <property type="protein sequence ID" value="DBA30100.1"/>
    <property type="molecule type" value="Genomic_DNA"/>
</dbReference>
<evidence type="ECO:0000313" key="4">
    <source>
        <dbReference type="Proteomes" id="UP001181693"/>
    </source>
</evidence>
<comment type="caution">
    <text evidence="3">The sequence shown here is derived from an EMBL/GenBank/DDBJ whole genome shotgun (WGS) entry which is preliminary data.</text>
</comment>
<feature type="compositionally biased region" description="Polar residues" evidence="1">
    <location>
        <begin position="293"/>
        <end position="333"/>
    </location>
</feature>
<gene>
    <name evidence="3" type="ORF">GDO54_006125</name>
</gene>
<feature type="compositionally biased region" description="Polar residues" evidence="1">
    <location>
        <begin position="143"/>
        <end position="153"/>
    </location>
</feature>
<dbReference type="Pfam" id="PF15363">
    <property type="entry name" value="BTBD8_C"/>
    <property type="match status" value="1"/>
</dbReference>
<feature type="compositionally biased region" description="Polar residues" evidence="1">
    <location>
        <begin position="236"/>
        <end position="246"/>
    </location>
</feature>
<feature type="compositionally biased region" description="Polar residues" evidence="1">
    <location>
        <begin position="477"/>
        <end position="487"/>
    </location>
</feature>
<feature type="region of interest" description="Disordered" evidence="1">
    <location>
        <begin position="727"/>
        <end position="759"/>
    </location>
</feature>
<feature type="compositionally biased region" description="Polar residues" evidence="1">
    <location>
        <begin position="115"/>
        <end position="127"/>
    </location>
</feature>
<feature type="compositionally biased region" description="Low complexity" evidence="1">
    <location>
        <begin position="220"/>
        <end position="235"/>
    </location>
</feature>
<feature type="compositionally biased region" description="Polar residues" evidence="1">
    <location>
        <begin position="1653"/>
        <end position="1674"/>
    </location>
</feature>
<feature type="compositionally biased region" description="Polar residues" evidence="1">
    <location>
        <begin position="1625"/>
        <end position="1645"/>
    </location>
</feature>
<feature type="region of interest" description="Disordered" evidence="1">
    <location>
        <begin position="1"/>
        <end position="370"/>
    </location>
</feature>
<feature type="compositionally biased region" description="Low complexity" evidence="1">
    <location>
        <begin position="552"/>
        <end position="561"/>
    </location>
</feature>
<dbReference type="PANTHER" id="PTHR22427:SF8">
    <property type="entry name" value="PROLINE-RICH PROTEIN 36"/>
    <property type="match status" value="1"/>
</dbReference>
<feature type="compositionally biased region" description="Polar residues" evidence="1">
    <location>
        <begin position="258"/>
        <end position="286"/>
    </location>
</feature>
<feature type="compositionally biased region" description="Basic and acidic residues" evidence="1">
    <location>
        <begin position="1589"/>
        <end position="1598"/>
    </location>
</feature>
<feature type="compositionally biased region" description="Polar residues" evidence="1">
    <location>
        <begin position="361"/>
        <end position="370"/>
    </location>
</feature>
<feature type="compositionally biased region" description="Basic and acidic residues" evidence="1">
    <location>
        <begin position="504"/>
        <end position="522"/>
    </location>
</feature>
<dbReference type="Proteomes" id="UP001181693">
    <property type="component" value="Unassembled WGS sequence"/>
</dbReference>
<feature type="compositionally biased region" description="Basic and acidic residues" evidence="1">
    <location>
        <begin position="530"/>
        <end position="545"/>
    </location>
</feature>
<name>A0AAV3AQG4_PYXAD</name>
<feature type="compositionally biased region" description="Low complexity" evidence="1">
    <location>
        <begin position="180"/>
        <end position="196"/>
    </location>
</feature>
<organism evidence="3 4">
    <name type="scientific">Pyxicephalus adspersus</name>
    <name type="common">African bullfrog</name>
    <dbReference type="NCBI Taxonomy" id="30357"/>
    <lineage>
        <taxon>Eukaryota</taxon>
        <taxon>Metazoa</taxon>
        <taxon>Chordata</taxon>
        <taxon>Craniata</taxon>
        <taxon>Vertebrata</taxon>
        <taxon>Euteleostomi</taxon>
        <taxon>Amphibia</taxon>
        <taxon>Batrachia</taxon>
        <taxon>Anura</taxon>
        <taxon>Neobatrachia</taxon>
        <taxon>Ranoidea</taxon>
        <taxon>Pyxicephalidae</taxon>
        <taxon>Pyxicephalinae</taxon>
        <taxon>Pyxicephalus</taxon>
    </lineage>
</organism>
<protein>
    <recommendedName>
        <fullName evidence="2">BTB/POZ domain-containing protein</fullName>
    </recommendedName>
</protein>
<sequence>MDSSTNGQVKGGTTNKSVNSRPNATRNIKTASSSPKTATDNPRPATTKNAGPPSKSPSAKVTPGAKEATNAKNSMVRTAGASPSKPRSVTQKDPASPIKPPTSQITRQQTRDKGTPQSPLSKAQSGKKTVEGSLPGKRKVEGGNSTPTKQNGTAKKDVGRPTQHGIVPKDKTSCLQPEMSGSGPTKSIASSSSPAKPVKMSLTLNKPEKSVPAQIKPVNASPLSAKAAKIKSSPKVPNTTSPTTKAVKTASPLVKTPRLTSVPTKASTPTSAGSPINATSSPTKSGRTPLVKSASTTSTSNQAKLTKQSSVTTKQATALNKPTNRSSVTSKPATATGKPMNEKRPVPKPVKTGESKKVVSPQKSDSSKINVNVVDVVHDQAEQKDACPAPVTENKDQETIAESAEGQLGDAQSILKPCSVSNELSPETCPVDLEMQQSESLDLCEQSLKDPNNHIQKEEVNSEWNTTTPSDEDIVTPTEQIPTPNVYTTVELTHEEPEETLLEPADHSEEVRSLPSSLKEETLSPLDPTKTIEELKSPSEKKVELSMEPPQDDLSSPLELSEMLEDQRELSEEEVQTPVEAFQEEESVSPLEEVIGTPLEENVKCPFDLDSDFSNNVSIAKEMLQEEVPYSVELTETFNVELQSSSETDEILNDLKLHNLLEHLQPSKEVELLEKVTPHVQEDTAFKEQEECPQQPLEEEIFSPIEHAEPSEEVQTSSLEQVTPLEEGAELSEDEGGFVDEPNTGKGSTAVRHSEESKTFPADICKPLEIQVTSSMEEVTPSDEEMEAEDDTLQEGIINSEQLEGEECTFPNGLHKATEVVMTSSVEAIENLLEETKTVEEPEQLSVILAGEPDKPLEELLPSTDLTAENPDNVSCITSKIKCLEAPNTFEMFVEPVKYLEGTEGFRDDETQQLTKEQLISQSPVEDVEAEHIESYTYAREEEEEALLKSSEANYTDDQSYSKTDPAGCESETASDFIMESEEHLELGNNETNQDSEQFTEELLIETIKDEAETNNNSDDLKLFEEQVNMTHASAKEPTNPFITEEKQLDSAETETEYVCSPINPTQYGFNSVLFPEEPLTSLKQPKIALSETASYLVEETKTSLEPLKCANHADEARSSSKCEFMGSPGDRVTALDPLARQFTECPGSPETRLVHSIFTTNFCQNDPSIVQLESAEPITIMESEKNSEPPGQDPDIYTHELMDPSTVQPSGASSNLQDFEEQNEPIDLINMPMAEQNEPIDLLIMPLVEQKEHIDLITIPMVEQKEPIDFITMPAEEEKKTNDLITVSEDEQNEPIHLIPLPVVEQEESTDLITLPEEEDREPIDLITMPVQEEREPINIITLPEEEEREPIDLITMPVQEEMEPDITTMPVGEEYKADDLITVPGVEQTQPIELLTLSKTTQIETCYPLDQTEESLATLAGLDIDNQEVVEVEPIAHAAETEQLPLFSLGETKTPGVQHPEEEAWSLSSNNTEFNISTTAVSKVSSEPILLPGDDNLQQHNNITADCLSEQTVNPAEATGVTAETITFSDEGIKGTIEALSGENRCEVDNKPDLLMWSTKTVDSWASCPKSVKEQWVLVEKEELADFKEHTEDKPQRPASLNQEGDNQEEPKAEEEAGERASVCSTLSDPQLAGKSSSETSTPEELRTYEDSSSGVESHSDDVATSPQTTLTPDPDLGIHMGQEEGSDTPAGTPASKSKGAPHLLQNASLEELSEGPSFSSVFKTSEDMEIAHKMEVSGFTCPQVSSVSKEQRYEERAEESGPLRGEPIAISSPADGLYTIYETDHGSQDRSPRGAELGLVEHIIGRTLFLAASEGGLKAGAKGQVELGKWAELLSPLDESRASITSVTSFSPEGEVSSQGDWTVVEVETFH</sequence>
<evidence type="ECO:0000256" key="1">
    <source>
        <dbReference type="SAM" id="MobiDB-lite"/>
    </source>
</evidence>
<feature type="region of interest" description="Disordered" evidence="1">
    <location>
        <begin position="380"/>
        <end position="399"/>
    </location>
</feature>
<proteinExistence type="predicted"/>
<dbReference type="PANTHER" id="PTHR22427">
    <property type="entry name" value="GH15728P"/>
    <property type="match status" value="1"/>
</dbReference>
<feature type="compositionally biased region" description="Basic and acidic residues" evidence="1">
    <location>
        <begin position="1611"/>
        <end position="1621"/>
    </location>
</feature>
<feature type="region of interest" description="Disordered" evidence="1">
    <location>
        <begin position="1589"/>
        <end position="1715"/>
    </location>
</feature>
<dbReference type="InterPro" id="IPR027907">
    <property type="entry name" value="BTBD8_C"/>
</dbReference>
<reference evidence="3" key="1">
    <citation type="thesis" date="2020" institute="ProQuest LLC" country="789 East Eisenhower Parkway, Ann Arbor, MI, USA">
        <title>Comparative Genomics and Chromosome Evolution.</title>
        <authorList>
            <person name="Mudd A.B."/>
        </authorList>
    </citation>
    <scope>NUCLEOTIDE SEQUENCE</scope>
    <source>
        <strain evidence="3">1538</strain>
        <tissue evidence="3">Blood</tissue>
    </source>
</reference>
<keyword evidence="4" id="KW-1185">Reference proteome</keyword>
<evidence type="ECO:0000259" key="2">
    <source>
        <dbReference type="Pfam" id="PF15363"/>
    </source>
</evidence>
<accession>A0AAV3AQG4</accession>
<feature type="domain" description="BTB/POZ" evidence="2">
    <location>
        <begin position="1831"/>
        <end position="1874"/>
    </location>
</feature>
<feature type="compositionally biased region" description="Polar residues" evidence="1">
    <location>
        <begin position="1"/>
        <end position="49"/>
    </location>
</feature>
<feature type="compositionally biased region" description="Acidic residues" evidence="1">
    <location>
        <begin position="727"/>
        <end position="738"/>
    </location>
</feature>
<feature type="region of interest" description="Disordered" evidence="1">
    <location>
        <begin position="455"/>
        <end position="591"/>
    </location>
</feature>
<evidence type="ECO:0000313" key="3">
    <source>
        <dbReference type="EMBL" id="DBA30100.1"/>
    </source>
</evidence>
<feature type="compositionally biased region" description="Basic and acidic residues" evidence="1">
    <location>
        <begin position="340"/>
        <end position="357"/>
    </location>
</feature>